<reference evidence="1 2" key="1">
    <citation type="submission" date="2021-04" db="EMBL/GenBank/DDBJ databases">
        <authorList>
            <person name="De Guttry C."/>
            <person name="Zahm M."/>
            <person name="Klopp C."/>
            <person name="Cabau C."/>
            <person name="Louis A."/>
            <person name="Berthelot C."/>
            <person name="Parey E."/>
            <person name="Roest Crollius H."/>
            <person name="Montfort J."/>
            <person name="Robinson-Rechavi M."/>
            <person name="Bucao C."/>
            <person name="Bouchez O."/>
            <person name="Gislard M."/>
            <person name="Lluch J."/>
            <person name="Milhes M."/>
            <person name="Lampietro C."/>
            <person name="Lopez Roques C."/>
            <person name="Donnadieu C."/>
            <person name="Braasch I."/>
            <person name="Desvignes T."/>
            <person name="Postlethwait J."/>
            <person name="Bobe J."/>
            <person name="Wedekind C."/>
            <person name="Guiguen Y."/>
        </authorList>
    </citation>
    <scope>NUCLEOTIDE SEQUENCE [LARGE SCALE GENOMIC DNA]</scope>
    <source>
        <strain evidence="1">Cs_M1</strain>
        <tissue evidence="1">Blood</tissue>
    </source>
</reference>
<dbReference type="Proteomes" id="UP001356427">
    <property type="component" value="Unassembled WGS sequence"/>
</dbReference>
<accession>A0AAN8MNQ0</accession>
<name>A0AAN8MNQ0_9TELE</name>
<sequence length="68" mass="7434">MELTPTSPKHTGHLPIHRVSHRGHLQALKILIPVTTCDAVYESGNEPPTLGSCWWSHTVSKGPAEGRL</sequence>
<keyword evidence="2" id="KW-1185">Reference proteome</keyword>
<protein>
    <submittedName>
        <fullName evidence="1">Uncharacterized protein</fullName>
    </submittedName>
</protein>
<dbReference type="AlphaFoldDB" id="A0AAN8MNQ0"/>
<proteinExistence type="predicted"/>
<organism evidence="1 2">
    <name type="scientific">Coregonus suidteri</name>
    <dbReference type="NCBI Taxonomy" id="861788"/>
    <lineage>
        <taxon>Eukaryota</taxon>
        <taxon>Metazoa</taxon>
        <taxon>Chordata</taxon>
        <taxon>Craniata</taxon>
        <taxon>Vertebrata</taxon>
        <taxon>Euteleostomi</taxon>
        <taxon>Actinopterygii</taxon>
        <taxon>Neopterygii</taxon>
        <taxon>Teleostei</taxon>
        <taxon>Protacanthopterygii</taxon>
        <taxon>Salmoniformes</taxon>
        <taxon>Salmonidae</taxon>
        <taxon>Coregoninae</taxon>
        <taxon>Coregonus</taxon>
    </lineage>
</organism>
<comment type="caution">
    <text evidence="1">The sequence shown here is derived from an EMBL/GenBank/DDBJ whole genome shotgun (WGS) entry which is preliminary data.</text>
</comment>
<gene>
    <name evidence="1" type="ORF">J4Q44_G00100070</name>
</gene>
<evidence type="ECO:0000313" key="2">
    <source>
        <dbReference type="Proteomes" id="UP001356427"/>
    </source>
</evidence>
<dbReference type="EMBL" id="JAGTTL010000008">
    <property type="protein sequence ID" value="KAK6318796.1"/>
    <property type="molecule type" value="Genomic_DNA"/>
</dbReference>
<evidence type="ECO:0000313" key="1">
    <source>
        <dbReference type="EMBL" id="KAK6318796.1"/>
    </source>
</evidence>